<dbReference type="PANTHER" id="PTHR43398">
    <property type="entry name" value="DOLICHOL-PHOSPHATE MANNOSYLTRANSFERASE SUBUNIT 1"/>
    <property type="match status" value="1"/>
</dbReference>
<dbReference type="Gene3D" id="3.90.550.10">
    <property type="entry name" value="Spore Coat Polysaccharide Biosynthesis Protein SpsA, Chain A"/>
    <property type="match status" value="1"/>
</dbReference>
<dbReference type="RefSeq" id="WP_371387479.1">
    <property type="nucleotide sequence ID" value="NZ_JBGLYH010000047.1"/>
</dbReference>
<dbReference type="InterPro" id="IPR039528">
    <property type="entry name" value="DPM1-like"/>
</dbReference>
<feature type="domain" description="GtrA/DPMS transmembrane" evidence="10">
    <location>
        <begin position="246"/>
        <end position="363"/>
    </location>
</feature>
<keyword evidence="5 8" id="KW-0812">Transmembrane</keyword>
<dbReference type="Pfam" id="PF00535">
    <property type="entry name" value="Glycos_transf_2"/>
    <property type="match status" value="1"/>
</dbReference>
<keyword evidence="3" id="KW-0328">Glycosyltransferase</keyword>
<accession>A0ABV4K842</accession>
<evidence type="ECO:0000259" key="10">
    <source>
        <dbReference type="Pfam" id="PF04138"/>
    </source>
</evidence>
<evidence type="ECO:0000256" key="8">
    <source>
        <dbReference type="SAM" id="Phobius"/>
    </source>
</evidence>
<keyword evidence="4" id="KW-0808">Transferase</keyword>
<dbReference type="SUPFAM" id="SSF53448">
    <property type="entry name" value="Nucleotide-diphospho-sugar transferases"/>
    <property type="match status" value="1"/>
</dbReference>
<evidence type="ECO:0000256" key="4">
    <source>
        <dbReference type="ARBA" id="ARBA00022679"/>
    </source>
</evidence>
<evidence type="ECO:0000256" key="5">
    <source>
        <dbReference type="ARBA" id="ARBA00022692"/>
    </source>
</evidence>
<dbReference type="Pfam" id="PF04138">
    <property type="entry name" value="GtrA_DPMS_TM"/>
    <property type="match status" value="1"/>
</dbReference>
<evidence type="ECO:0000256" key="3">
    <source>
        <dbReference type="ARBA" id="ARBA00022676"/>
    </source>
</evidence>
<dbReference type="InterPro" id="IPR007267">
    <property type="entry name" value="GtrA_DPMS_TM"/>
</dbReference>
<evidence type="ECO:0000313" key="12">
    <source>
        <dbReference type="Proteomes" id="UP001568698"/>
    </source>
</evidence>
<comment type="caution">
    <text evidence="11">The sequence shown here is derived from an EMBL/GenBank/DDBJ whole genome shotgun (WGS) entry which is preliminary data.</text>
</comment>
<dbReference type="InterPro" id="IPR029044">
    <property type="entry name" value="Nucleotide-diphossugar_trans"/>
</dbReference>
<sequence>MNIACIVLPTYNESENVKILLPRIFEQADRIASHELHMLVVDDNSPDGTAGVVRGMQARFPRLHLITGEKKGLGAAYKRGFAHAIAELDPDVILQMDADLQHSPELLPLMIDLLQHGFTFVIGSRFIFGGSTPDFSLRRRTMSLVGNWLLRNMGGLPSIRDCTSGFRCIKAELLKRCDLTGLSTKGYSFQSSLLFELVRNGAKVIEVPITFPDRVRGESKLSFADQVEFLFNLARIRFRKSSEFTRFLLVGASGVVVNLGLYYLLTRLFSVSLEIAAPIAIEVSIVSNFILNNLYTFRERDSRNSLMRRFLYFHVAAGVAGVVNYSIFMLLVKGVGMFDMFANCVGIAAGTVVNYLMNSRITWVGKKKDGSFPIDRRPMR</sequence>
<feature type="domain" description="Glycosyltransferase 2-like" evidence="9">
    <location>
        <begin position="5"/>
        <end position="175"/>
    </location>
</feature>
<dbReference type="CDD" id="cd06442">
    <property type="entry name" value="DPM1_like"/>
    <property type="match status" value="1"/>
</dbReference>
<keyword evidence="6 8" id="KW-1133">Transmembrane helix</keyword>
<protein>
    <submittedName>
        <fullName evidence="11">GtrA family protein</fullName>
    </submittedName>
</protein>
<keyword evidence="7 8" id="KW-0472">Membrane</keyword>
<keyword evidence="12" id="KW-1185">Reference proteome</keyword>
<dbReference type="Proteomes" id="UP001568698">
    <property type="component" value="Unassembled WGS sequence"/>
</dbReference>
<feature type="transmembrane region" description="Helical" evidence="8">
    <location>
        <begin position="271"/>
        <end position="291"/>
    </location>
</feature>
<dbReference type="EMBL" id="JBGLYH010000047">
    <property type="protein sequence ID" value="MEZ7197982.1"/>
    <property type="molecule type" value="Genomic_DNA"/>
</dbReference>
<comment type="subcellular location">
    <subcellularLocation>
        <location evidence="1">Membrane</location>
        <topology evidence="1">Multi-pass membrane protein</topology>
    </subcellularLocation>
</comment>
<evidence type="ECO:0000313" key="11">
    <source>
        <dbReference type="EMBL" id="MEZ7197982.1"/>
    </source>
</evidence>
<evidence type="ECO:0000259" key="9">
    <source>
        <dbReference type="Pfam" id="PF00535"/>
    </source>
</evidence>
<evidence type="ECO:0000256" key="2">
    <source>
        <dbReference type="ARBA" id="ARBA00006739"/>
    </source>
</evidence>
<feature type="transmembrane region" description="Helical" evidence="8">
    <location>
        <begin position="244"/>
        <end position="265"/>
    </location>
</feature>
<evidence type="ECO:0000256" key="6">
    <source>
        <dbReference type="ARBA" id="ARBA00022989"/>
    </source>
</evidence>
<comment type="similarity">
    <text evidence="2">Belongs to the glycosyltransferase 2 family.</text>
</comment>
<proteinExistence type="inferred from homology"/>
<feature type="transmembrane region" description="Helical" evidence="8">
    <location>
        <begin position="311"/>
        <end position="332"/>
    </location>
</feature>
<name>A0ABV4K842_9BACT</name>
<feature type="transmembrane region" description="Helical" evidence="8">
    <location>
        <begin position="338"/>
        <end position="357"/>
    </location>
</feature>
<gene>
    <name evidence="11" type="ORF">AB6M95_14600</name>
</gene>
<organism evidence="11 12">
    <name type="scientific">Pseudodesulfovibrio karagichevae</name>
    <dbReference type="NCBI Taxonomy" id="3239305"/>
    <lineage>
        <taxon>Bacteria</taxon>
        <taxon>Pseudomonadati</taxon>
        <taxon>Thermodesulfobacteriota</taxon>
        <taxon>Desulfovibrionia</taxon>
        <taxon>Desulfovibrionales</taxon>
        <taxon>Desulfovibrionaceae</taxon>
    </lineage>
</organism>
<evidence type="ECO:0000256" key="7">
    <source>
        <dbReference type="ARBA" id="ARBA00023136"/>
    </source>
</evidence>
<evidence type="ECO:0000256" key="1">
    <source>
        <dbReference type="ARBA" id="ARBA00004141"/>
    </source>
</evidence>
<dbReference type="InterPro" id="IPR001173">
    <property type="entry name" value="Glyco_trans_2-like"/>
</dbReference>
<reference evidence="11 12" key="1">
    <citation type="submission" date="2024-08" db="EMBL/GenBank/DDBJ databases">
        <title>Sulfate-reducing bacteria isolated from formation water of the oil field in Kazakhstan and description of Pseudodesulfovibrio sp.</title>
        <authorList>
            <person name="Bidzhieva S.K."/>
            <person name="Tourova T.P."/>
            <person name="Grouzdev D.S."/>
            <person name="Beletsky A.V."/>
            <person name="Sokolova D.S."/>
            <person name="Samigullina S.R."/>
            <person name="Poltaraus A.B."/>
            <person name="Avtukh A.N."/>
            <person name="Tereshina V.M."/>
            <person name="Zhaparov N.S."/>
            <person name="Mardanov A.V."/>
            <person name="Nazina T.N."/>
        </authorList>
    </citation>
    <scope>NUCLEOTIDE SEQUENCE [LARGE SCALE GENOMIC DNA]</scope>
    <source>
        <strain evidence="11 12">9FUS</strain>
    </source>
</reference>
<dbReference type="PANTHER" id="PTHR43398:SF1">
    <property type="entry name" value="DOLICHOL-PHOSPHATE MANNOSYLTRANSFERASE SUBUNIT 1"/>
    <property type="match status" value="1"/>
</dbReference>